<dbReference type="GO" id="GO:0007007">
    <property type="term" value="P:inner mitochondrial membrane organization"/>
    <property type="evidence" value="ECO:0007669"/>
    <property type="project" value="TreeGrafter"/>
</dbReference>
<keyword evidence="3 10" id="KW-0999">Mitochondrion inner membrane</keyword>
<evidence type="ECO:0000313" key="14">
    <source>
        <dbReference type="Proteomes" id="UP001145021"/>
    </source>
</evidence>
<keyword evidence="7 10" id="KW-0496">Mitochondrion</keyword>
<comment type="subcellular location">
    <subcellularLocation>
        <location evidence="10">Mitochondrion inner membrane</location>
        <topology evidence="10">Multi-pass membrane protein</topology>
    </subcellularLocation>
</comment>
<proteinExistence type="inferred from homology"/>
<keyword evidence="14" id="KW-1185">Reference proteome</keyword>
<evidence type="ECO:0000256" key="3">
    <source>
        <dbReference type="ARBA" id="ARBA00022792"/>
    </source>
</evidence>
<keyword evidence="2 10" id="KW-0812">Transmembrane</keyword>
<protein>
    <recommendedName>
        <fullName evidence="10">Sensitive to high expression protein 9, mitochondrial</fullName>
    </recommendedName>
</protein>
<dbReference type="Proteomes" id="UP001145021">
    <property type="component" value="Unassembled WGS sequence"/>
</dbReference>
<evidence type="ECO:0000256" key="11">
    <source>
        <dbReference type="SAM" id="Coils"/>
    </source>
</evidence>
<evidence type="ECO:0000256" key="10">
    <source>
        <dbReference type="RuleBase" id="RU364128"/>
    </source>
</evidence>
<dbReference type="PANTHER" id="PTHR31961">
    <property type="entry name" value="SENSITIVE TO HIGH EXPRESSION PROTEIN 9, MITOCHONDRIAL"/>
    <property type="match status" value="1"/>
</dbReference>
<gene>
    <name evidence="13" type="primary">SHE9</name>
    <name evidence="13" type="ORF">LPJ64_006290</name>
</gene>
<dbReference type="EMBL" id="JANBOH010000640">
    <property type="protein sequence ID" value="KAJ1641785.1"/>
    <property type="molecule type" value="Genomic_DNA"/>
</dbReference>
<feature type="transmembrane region" description="Helical" evidence="10">
    <location>
        <begin position="143"/>
        <end position="163"/>
    </location>
</feature>
<feature type="region of interest" description="Disordered" evidence="12">
    <location>
        <begin position="297"/>
        <end position="317"/>
    </location>
</feature>
<evidence type="ECO:0000256" key="5">
    <source>
        <dbReference type="ARBA" id="ARBA00022989"/>
    </source>
</evidence>
<evidence type="ECO:0000256" key="4">
    <source>
        <dbReference type="ARBA" id="ARBA00022946"/>
    </source>
</evidence>
<keyword evidence="6 11" id="KW-0175">Coiled coil</keyword>
<dbReference type="InterPro" id="IPR008839">
    <property type="entry name" value="MDM33_fungi"/>
</dbReference>
<dbReference type="Pfam" id="PF05546">
    <property type="entry name" value="She9_MDM33"/>
    <property type="match status" value="1"/>
</dbReference>
<feature type="coiled-coil region" evidence="11">
    <location>
        <begin position="24"/>
        <end position="58"/>
    </location>
</feature>
<evidence type="ECO:0000256" key="7">
    <source>
        <dbReference type="ARBA" id="ARBA00023128"/>
    </source>
</evidence>
<comment type="function">
    <text evidence="9">Required for the maintenance of the structure of the mitochondrial inner membrane. Involved in mitochondrial morphology. Causes growth arrest when highly overexpressed.</text>
</comment>
<dbReference type="PANTHER" id="PTHR31961:SF3">
    <property type="entry name" value="SENSITIVE TO HIGH EXPRESSION PROTEIN 9, MITOCHONDRIAL"/>
    <property type="match status" value="1"/>
</dbReference>
<dbReference type="AlphaFoldDB" id="A0A9W8CH88"/>
<evidence type="ECO:0000256" key="2">
    <source>
        <dbReference type="ARBA" id="ARBA00022692"/>
    </source>
</evidence>
<evidence type="ECO:0000256" key="8">
    <source>
        <dbReference type="ARBA" id="ARBA00023136"/>
    </source>
</evidence>
<comment type="similarity">
    <text evidence="1 10">Belongs to the SHE9 family.</text>
</comment>
<sequence>LPKTDDWVTWLGKALNQMTGYTRISELKDKVEESGNEFKKARKKLDSLKQQYTDTVQQRINNQREINSLLQRKHLWNESDVARFTGLYKDEYQAENVELEASRRLKEAEGAVDLKYDMLVSSIRERYHEEQIWSDKIRRASTYGTWAVLIMNILALFLAQAIFEPRKRRKIIDGVDERLGQAMQQQQEKIDDVAQSLAARQESQDKDIVAVAQHLGNVAAVLETVVARQQDTQLNILSNTSNSQVDLSPHIDLGEGYSDSELDMYYVQQQQQKSQATKAQRGFSPAIPGSMIWKAVKPVDKSRSGEPQDKSKTDRTFTRAEAGQLAIETAAVVGCLAAMLTFYFSS</sequence>
<evidence type="ECO:0000256" key="9">
    <source>
        <dbReference type="ARBA" id="ARBA00024807"/>
    </source>
</evidence>
<feature type="non-terminal residue" evidence="13">
    <location>
        <position position="1"/>
    </location>
</feature>
<dbReference type="GO" id="GO:0005743">
    <property type="term" value="C:mitochondrial inner membrane"/>
    <property type="evidence" value="ECO:0007669"/>
    <property type="project" value="UniProtKB-SubCell"/>
</dbReference>
<evidence type="ECO:0000313" key="13">
    <source>
        <dbReference type="EMBL" id="KAJ1641785.1"/>
    </source>
</evidence>
<evidence type="ECO:0000256" key="1">
    <source>
        <dbReference type="ARBA" id="ARBA00007472"/>
    </source>
</evidence>
<evidence type="ECO:0000256" key="6">
    <source>
        <dbReference type="ARBA" id="ARBA00023054"/>
    </source>
</evidence>
<accession>A0A9W8CH88</accession>
<keyword evidence="4 10" id="KW-0809">Transit peptide</keyword>
<name>A0A9W8CH88_9FUNG</name>
<evidence type="ECO:0000256" key="12">
    <source>
        <dbReference type="SAM" id="MobiDB-lite"/>
    </source>
</evidence>
<reference evidence="13" key="1">
    <citation type="submission" date="2022-07" db="EMBL/GenBank/DDBJ databases">
        <title>Phylogenomic reconstructions and comparative analyses of Kickxellomycotina fungi.</title>
        <authorList>
            <person name="Reynolds N.K."/>
            <person name="Stajich J.E."/>
            <person name="Barry K."/>
            <person name="Grigoriev I.V."/>
            <person name="Crous P."/>
            <person name="Smith M.E."/>
        </authorList>
    </citation>
    <scope>NUCLEOTIDE SEQUENCE</scope>
    <source>
        <strain evidence="13">NBRC 105413</strain>
    </source>
</reference>
<comment type="subunit">
    <text evidence="10">Homooligomer.</text>
</comment>
<keyword evidence="5 10" id="KW-1133">Transmembrane helix</keyword>
<organism evidence="13 14">
    <name type="scientific">Coemansia asiatica</name>
    <dbReference type="NCBI Taxonomy" id="1052880"/>
    <lineage>
        <taxon>Eukaryota</taxon>
        <taxon>Fungi</taxon>
        <taxon>Fungi incertae sedis</taxon>
        <taxon>Zoopagomycota</taxon>
        <taxon>Kickxellomycotina</taxon>
        <taxon>Kickxellomycetes</taxon>
        <taxon>Kickxellales</taxon>
        <taxon>Kickxellaceae</taxon>
        <taxon>Coemansia</taxon>
    </lineage>
</organism>
<feature type="transmembrane region" description="Helical" evidence="10">
    <location>
        <begin position="325"/>
        <end position="344"/>
    </location>
</feature>
<keyword evidence="8 10" id="KW-0472">Membrane</keyword>
<comment type="caution">
    <text evidence="13">The sequence shown here is derived from an EMBL/GenBank/DDBJ whole genome shotgun (WGS) entry which is preliminary data.</text>
</comment>